<feature type="chain" id="PRO_5008903795" evidence="2">
    <location>
        <begin position="21"/>
        <end position="255"/>
    </location>
</feature>
<feature type="signal peptide" evidence="2">
    <location>
        <begin position="1"/>
        <end position="20"/>
    </location>
</feature>
<evidence type="ECO:0000313" key="3">
    <source>
        <dbReference type="EMBL" id="ODM90571.1"/>
    </source>
</evidence>
<name>A0A1D2MCD5_ORCCI</name>
<comment type="caution">
    <text evidence="3">The sequence shown here is derived from an EMBL/GenBank/DDBJ whole genome shotgun (WGS) entry which is preliminary data.</text>
</comment>
<organism evidence="3 4">
    <name type="scientific">Orchesella cincta</name>
    <name type="common">Springtail</name>
    <name type="synonym">Podura cincta</name>
    <dbReference type="NCBI Taxonomy" id="48709"/>
    <lineage>
        <taxon>Eukaryota</taxon>
        <taxon>Metazoa</taxon>
        <taxon>Ecdysozoa</taxon>
        <taxon>Arthropoda</taxon>
        <taxon>Hexapoda</taxon>
        <taxon>Collembola</taxon>
        <taxon>Entomobryomorpha</taxon>
        <taxon>Entomobryoidea</taxon>
        <taxon>Orchesellidae</taxon>
        <taxon>Orchesellinae</taxon>
        <taxon>Orchesella</taxon>
    </lineage>
</organism>
<dbReference type="AlphaFoldDB" id="A0A1D2MCD5"/>
<feature type="compositionally biased region" description="Polar residues" evidence="1">
    <location>
        <begin position="179"/>
        <end position="193"/>
    </location>
</feature>
<feature type="region of interest" description="Disordered" evidence="1">
    <location>
        <begin position="33"/>
        <end position="56"/>
    </location>
</feature>
<proteinExistence type="predicted"/>
<keyword evidence="2" id="KW-0732">Signal</keyword>
<dbReference type="Proteomes" id="UP000094527">
    <property type="component" value="Unassembled WGS sequence"/>
</dbReference>
<dbReference type="EMBL" id="LJIJ01001905">
    <property type="protein sequence ID" value="ODM90571.1"/>
    <property type="molecule type" value="Genomic_DNA"/>
</dbReference>
<keyword evidence="4" id="KW-1185">Reference proteome</keyword>
<accession>A0A1D2MCD5</accession>
<evidence type="ECO:0000256" key="2">
    <source>
        <dbReference type="SAM" id="SignalP"/>
    </source>
</evidence>
<gene>
    <name evidence="3" type="ORF">Ocin01_16110</name>
</gene>
<reference evidence="3 4" key="1">
    <citation type="journal article" date="2016" name="Genome Biol. Evol.">
        <title>Gene Family Evolution Reflects Adaptation to Soil Environmental Stressors in the Genome of the Collembolan Orchesella cincta.</title>
        <authorList>
            <person name="Faddeeva-Vakhrusheva A."/>
            <person name="Derks M.F."/>
            <person name="Anvar S.Y."/>
            <person name="Agamennone V."/>
            <person name="Suring W."/>
            <person name="Smit S."/>
            <person name="van Straalen N.M."/>
            <person name="Roelofs D."/>
        </authorList>
    </citation>
    <scope>NUCLEOTIDE SEQUENCE [LARGE SCALE GENOMIC DNA]</scope>
    <source>
        <tissue evidence="3">Mixed pool</tissue>
    </source>
</reference>
<protein>
    <submittedName>
        <fullName evidence="3">Uncharacterized protein</fullName>
    </submittedName>
</protein>
<sequence length="255" mass="26733">MLFSNCAGLLLALIIAIGDGAVVSEPKVQLVENDSNSHKNPVAANPAAEATSSKVQLPGPSNVAVDLLAENETSEPAVRPSRADVTPSPLPKHVQLKYQTGRMLGASTLGIETPADDVLGRGMSDDDDDSAEEVKAKGSVTTTKPFLPTAVRGTSIGLGKGGAGAPQISDEPSIGTGGDSMSQQKPSGNPRQPTSRKEKDAVENSPATEGIGKPKHITFKKTANFTKTTTRNYTKGFDYEMEVAKISVMDEMEQN</sequence>
<feature type="region of interest" description="Disordered" evidence="1">
    <location>
        <begin position="113"/>
        <end position="215"/>
    </location>
</feature>
<evidence type="ECO:0000313" key="4">
    <source>
        <dbReference type="Proteomes" id="UP000094527"/>
    </source>
</evidence>
<evidence type="ECO:0000256" key="1">
    <source>
        <dbReference type="SAM" id="MobiDB-lite"/>
    </source>
</evidence>